<protein>
    <submittedName>
        <fullName evidence="1">Uncharacterized protein</fullName>
    </submittedName>
</protein>
<gene>
    <name evidence="1" type="ORF">SAMN05660293_05707</name>
</gene>
<proteinExistence type="predicted"/>
<dbReference type="EMBL" id="FUZA01000020">
    <property type="protein sequence ID" value="SKC20727.1"/>
    <property type="molecule type" value="Genomic_DNA"/>
</dbReference>
<organism evidence="1 2">
    <name type="scientific">Dyadobacter psychrophilus</name>
    <dbReference type="NCBI Taxonomy" id="651661"/>
    <lineage>
        <taxon>Bacteria</taxon>
        <taxon>Pseudomonadati</taxon>
        <taxon>Bacteroidota</taxon>
        <taxon>Cytophagia</taxon>
        <taxon>Cytophagales</taxon>
        <taxon>Spirosomataceae</taxon>
        <taxon>Dyadobacter</taxon>
    </lineage>
</organism>
<dbReference type="RefSeq" id="WP_082218121.1">
    <property type="nucleotide sequence ID" value="NZ_FUZA01000020.1"/>
</dbReference>
<reference evidence="2" key="1">
    <citation type="submission" date="2017-02" db="EMBL/GenBank/DDBJ databases">
        <authorList>
            <person name="Varghese N."/>
            <person name="Submissions S."/>
        </authorList>
    </citation>
    <scope>NUCLEOTIDE SEQUENCE [LARGE SCALE GENOMIC DNA]</scope>
    <source>
        <strain evidence="2">DSM 22270</strain>
    </source>
</reference>
<keyword evidence="2" id="KW-1185">Reference proteome</keyword>
<dbReference type="Proteomes" id="UP000190897">
    <property type="component" value="Unassembled WGS sequence"/>
</dbReference>
<name>A0A1T5HJ59_9BACT</name>
<dbReference type="OrthoDB" id="9970400at2"/>
<evidence type="ECO:0000313" key="1">
    <source>
        <dbReference type="EMBL" id="SKC20727.1"/>
    </source>
</evidence>
<sequence>MDDQIQEQEQTCEQEGPGYFLNSGVTDKMRGSLVAIYSQLLVVKKQSFFQIQPLWPEAFIELNDKINEALKKGSTTH</sequence>
<evidence type="ECO:0000313" key="2">
    <source>
        <dbReference type="Proteomes" id="UP000190897"/>
    </source>
</evidence>
<accession>A0A1T5HJ59</accession>
<dbReference type="AlphaFoldDB" id="A0A1T5HJ59"/>